<dbReference type="Pfam" id="PF07155">
    <property type="entry name" value="ECF-ribofla_trS"/>
    <property type="match status" value="1"/>
</dbReference>
<dbReference type="GO" id="GO:0016020">
    <property type="term" value="C:membrane"/>
    <property type="evidence" value="ECO:0007669"/>
    <property type="project" value="InterPro"/>
</dbReference>
<dbReference type="eggNOG" id="COG4720">
    <property type="taxonomic scope" value="Bacteria"/>
</dbReference>
<dbReference type="Gene3D" id="1.10.1760.20">
    <property type="match status" value="1"/>
</dbReference>
<evidence type="ECO:0008006" key="4">
    <source>
        <dbReference type="Google" id="ProtNLM"/>
    </source>
</evidence>
<dbReference type="AlphaFoldDB" id="C8W7H5"/>
<keyword evidence="1" id="KW-0812">Transmembrane</keyword>
<dbReference type="RefSeq" id="WP_012809072.1">
    <property type="nucleotide sequence ID" value="NC_013203.1"/>
</dbReference>
<organism evidence="2 3">
    <name type="scientific">Lancefieldella parvula (strain ATCC 33793 / DSM 20469 / CCUG 32760 / JCM 10300 / KCTC 3663 / VPI 0546 / 1246)</name>
    <name type="common">Atopobium parvulum</name>
    <dbReference type="NCBI Taxonomy" id="521095"/>
    <lineage>
        <taxon>Bacteria</taxon>
        <taxon>Bacillati</taxon>
        <taxon>Actinomycetota</taxon>
        <taxon>Coriobacteriia</taxon>
        <taxon>Coriobacteriales</taxon>
        <taxon>Atopobiaceae</taxon>
        <taxon>Lancefieldella</taxon>
    </lineage>
</organism>
<dbReference type="KEGG" id="apv:Apar_0986"/>
<evidence type="ECO:0000313" key="3">
    <source>
        <dbReference type="Proteomes" id="UP000000960"/>
    </source>
</evidence>
<feature type="transmembrane region" description="Helical" evidence="1">
    <location>
        <begin position="60"/>
        <end position="80"/>
    </location>
</feature>
<evidence type="ECO:0000313" key="2">
    <source>
        <dbReference type="EMBL" id="ACV51415.1"/>
    </source>
</evidence>
<proteinExistence type="predicted"/>
<keyword evidence="1" id="KW-1133">Transmembrane helix</keyword>
<gene>
    <name evidence="2" type="ordered locus">Apar_0986</name>
</gene>
<feature type="transmembrane region" description="Helical" evidence="1">
    <location>
        <begin position="206"/>
        <end position="234"/>
    </location>
</feature>
<sequence length="253" mass="27492">MDNRHTLSILLEVVAIFATPIILTVEMYYLPDFTAASSIILAIISVALFMLSFETRQPSVANLVPTAVFSALGAAGRIAFAPLAYVKPVSAVAIFAGAFLGRHAGFLVGALSALLSNAFFGQGSWTPWQMYAWGLVGYLGGLLATFTSTHPTSSAHQAVSHDEKTHKLPPFLLMIWAFISGPFFGFVMNVYFIIGFVHPLTIESALLAFAASIPFDLTHGVATLIFLGLLWLSWQKSVNRILTKYNLTGRSFR</sequence>
<feature type="transmembrane region" description="Helical" evidence="1">
    <location>
        <begin position="35"/>
        <end position="53"/>
    </location>
</feature>
<keyword evidence="1" id="KW-0472">Membrane</keyword>
<feature type="transmembrane region" description="Helical" evidence="1">
    <location>
        <begin position="92"/>
        <end position="119"/>
    </location>
</feature>
<dbReference type="GeneID" id="84806514"/>
<feature type="transmembrane region" description="Helical" evidence="1">
    <location>
        <begin position="171"/>
        <end position="194"/>
    </location>
</feature>
<reference evidence="2 3" key="1">
    <citation type="journal article" date="2009" name="Stand. Genomic Sci.">
        <title>Complete genome sequence of Atopobium parvulum type strain (IPP 1246).</title>
        <authorList>
            <person name="Copeland A."/>
            <person name="Sikorski J."/>
            <person name="Lapidus A."/>
            <person name="Nolan M."/>
            <person name="Del Rio T.G."/>
            <person name="Lucas S."/>
            <person name="Chen F."/>
            <person name="Tice H."/>
            <person name="Pitluck S."/>
            <person name="Cheng J.F."/>
            <person name="Pukall R."/>
            <person name="Chertkov O."/>
            <person name="Brettin T."/>
            <person name="Han C."/>
            <person name="Detter J.C."/>
            <person name="Kuske C."/>
            <person name="Bruce D."/>
            <person name="Goodwin L."/>
            <person name="Ivanova N."/>
            <person name="Mavromatis K."/>
            <person name="Mikhailova N."/>
            <person name="Chen A."/>
            <person name="Palaniappan K."/>
            <person name="Chain P."/>
            <person name="Rohde M."/>
            <person name="Goker M."/>
            <person name="Bristow J."/>
            <person name="Eisen J.A."/>
            <person name="Markowitz V."/>
            <person name="Hugenholtz P."/>
            <person name="Kyrpides N.C."/>
            <person name="Klenk H.P."/>
            <person name="Detter J.C."/>
        </authorList>
    </citation>
    <scope>NUCLEOTIDE SEQUENCE [LARGE SCALE GENOMIC DNA]</scope>
    <source>
        <strain evidence="3">ATCC 33793 / DSM 20469 / CCUG 32760 / JCM 10300 / KCTC 3663 / VPI 0546 / 1246</strain>
    </source>
</reference>
<dbReference type="InterPro" id="IPR009825">
    <property type="entry name" value="ECF_substrate-spec-like"/>
</dbReference>
<dbReference type="EMBL" id="CP001721">
    <property type="protein sequence ID" value="ACV51415.1"/>
    <property type="molecule type" value="Genomic_DNA"/>
</dbReference>
<name>C8W7H5_LANP1</name>
<evidence type="ECO:0000256" key="1">
    <source>
        <dbReference type="SAM" id="Phobius"/>
    </source>
</evidence>
<dbReference type="Proteomes" id="UP000000960">
    <property type="component" value="Chromosome"/>
</dbReference>
<dbReference type="HOGENOM" id="CLU_069956_0_1_11"/>
<keyword evidence="3" id="KW-1185">Reference proteome</keyword>
<accession>C8W7H5</accession>
<dbReference type="STRING" id="521095.Apar_0986"/>
<protein>
    <recommendedName>
        <fullName evidence="4">ECF transporter S component</fullName>
    </recommendedName>
</protein>
<feature type="transmembrane region" description="Helical" evidence="1">
    <location>
        <begin position="7"/>
        <end position="29"/>
    </location>
</feature>